<dbReference type="PROSITE" id="PS50968">
    <property type="entry name" value="BIOTINYL_LIPOYL"/>
    <property type="match status" value="1"/>
</dbReference>
<dbReference type="InterPro" id="IPR050743">
    <property type="entry name" value="2-oxoacid_DH_E2_comp"/>
</dbReference>
<sequence length="457" mass="48409">MAQFRMPSLGADMDEGTVLEWLVRPGQRVEKGDIVAVVDTAKAAVDVECFDSGVVESILVPVGEKVPVGTPLAVIGAGEARPPEPTAQAPATAPEPVAAPEPEPVAEPERKTEPERNRTEPEPAAAAPQRARATPPVRALARQAGIDLATVRGTGPAGTVTHADIERLLAPRRGRISPYARKLARELGVDVSTLPGTVHASDVRVAAAGNRPAAEPATKTATKTAAEAAAVEPRRRGEDMRAAIATLMERSKREIPHYYLSSTIDLEAALTWLREYNRDSGIADRVLPNALLLKATALAAARVGELNGHWLDGEFRPGERVRLGVAVSLRGGGLLVPTLDEPDSQPLDELMRTLTDMVSRTRSGRLRSSELRPATITVTNLGDLGAESVQGVIYPPQVALVGFGAIVRRPWAVGELLGVRPVVTASLAADHRATDGATGSRFLAALDTVLQRPEGLR</sequence>
<gene>
    <name evidence="10" type="ORF">FHU38_002752</name>
</gene>
<feature type="domain" description="Peripheral subunit-binding (PSBD)" evidence="9">
    <location>
        <begin position="132"/>
        <end position="169"/>
    </location>
</feature>
<feature type="domain" description="Lipoyl-binding" evidence="8">
    <location>
        <begin position="1"/>
        <end position="76"/>
    </location>
</feature>
<dbReference type="EMBL" id="JAAOYM010000001">
    <property type="protein sequence ID" value="NIJ12408.1"/>
    <property type="molecule type" value="Genomic_DNA"/>
</dbReference>
<keyword evidence="4 6" id="KW-0450">Lipoyl</keyword>
<evidence type="ECO:0000313" key="10">
    <source>
        <dbReference type="EMBL" id="NIJ12408.1"/>
    </source>
</evidence>
<dbReference type="PANTHER" id="PTHR43178:SF5">
    <property type="entry name" value="LIPOAMIDE ACYLTRANSFERASE COMPONENT OF BRANCHED-CHAIN ALPHA-KETO ACID DEHYDROGENASE COMPLEX, MITOCHONDRIAL"/>
    <property type="match status" value="1"/>
</dbReference>
<evidence type="ECO:0000313" key="11">
    <source>
        <dbReference type="Proteomes" id="UP000545493"/>
    </source>
</evidence>
<dbReference type="AlphaFoldDB" id="A0A7X5UQK5"/>
<keyword evidence="11" id="KW-1185">Reference proteome</keyword>
<evidence type="ECO:0000256" key="1">
    <source>
        <dbReference type="ARBA" id="ARBA00001938"/>
    </source>
</evidence>
<dbReference type="GO" id="GO:0016407">
    <property type="term" value="F:acetyltransferase activity"/>
    <property type="evidence" value="ECO:0007669"/>
    <property type="project" value="TreeGrafter"/>
</dbReference>
<evidence type="ECO:0000256" key="7">
    <source>
        <dbReference type="SAM" id="MobiDB-lite"/>
    </source>
</evidence>
<dbReference type="InterPro" id="IPR004167">
    <property type="entry name" value="PSBD"/>
</dbReference>
<dbReference type="Gene3D" id="4.10.320.10">
    <property type="entry name" value="E3-binding domain"/>
    <property type="match status" value="2"/>
</dbReference>
<dbReference type="Gene3D" id="3.30.559.10">
    <property type="entry name" value="Chloramphenicol acetyltransferase-like domain"/>
    <property type="match status" value="1"/>
</dbReference>
<dbReference type="InterPro" id="IPR011053">
    <property type="entry name" value="Single_hybrid_motif"/>
</dbReference>
<dbReference type="PROSITE" id="PS51826">
    <property type="entry name" value="PSBD"/>
    <property type="match status" value="1"/>
</dbReference>
<dbReference type="InterPro" id="IPR001078">
    <property type="entry name" value="2-oxoacid_DH_actylTfrase"/>
</dbReference>
<comment type="caution">
    <text evidence="10">The sequence shown here is derived from an EMBL/GenBank/DDBJ whole genome shotgun (WGS) entry which is preliminary data.</text>
</comment>
<dbReference type="SUPFAM" id="SSF51230">
    <property type="entry name" value="Single hybrid motif"/>
    <property type="match status" value="1"/>
</dbReference>
<accession>A0A7X5UQK5</accession>
<dbReference type="Pfam" id="PF00364">
    <property type="entry name" value="Biotin_lipoyl"/>
    <property type="match status" value="1"/>
</dbReference>
<reference evidence="10 11" key="1">
    <citation type="submission" date="2020-03" db="EMBL/GenBank/DDBJ databases">
        <title>Sequencing the genomes of 1000 actinobacteria strains.</title>
        <authorList>
            <person name="Klenk H.-P."/>
        </authorList>
    </citation>
    <scope>NUCLEOTIDE SEQUENCE [LARGE SCALE GENOMIC DNA]</scope>
    <source>
        <strain evidence="10 11">DSM 45685</strain>
    </source>
</reference>
<feature type="compositionally biased region" description="Basic and acidic residues" evidence="7">
    <location>
        <begin position="107"/>
        <end position="121"/>
    </location>
</feature>
<dbReference type="Pfam" id="PF00198">
    <property type="entry name" value="2-oxoacid_dh"/>
    <property type="match status" value="1"/>
</dbReference>
<dbReference type="CDD" id="cd06849">
    <property type="entry name" value="lipoyl_domain"/>
    <property type="match status" value="1"/>
</dbReference>
<dbReference type="PANTHER" id="PTHR43178">
    <property type="entry name" value="DIHYDROLIPOAMIDE ACETYLTRANSFERASE COMPONENT OF PYRUVATE DEHYDROGENASE COMPLEX"/>
    <property type="match status" value="1"/>
</dbReference>
<keyword evidence="10" id="KW-0670">Pyruvate</keyword>
<organism evidence="10 11">
    <name type="scientific">Saccharomonospora amisosensis</name>
    <dbReference type="NCBI Taxonomy" id="1128677"/>
    <lineage>
        <taxon>Bacteria</taxon>
        <taxon>Bacillati</taxon>
        <taxon>Actinomycetota</taxon>
        <taxon>Actinomycetes</taxon>
        <taxon>Pseudonocardiales</taxon>
        <taxon>Pseudonocardiaceae</taxon>
        <taxon>Saccharomonospora</taxon>
    </lineage>
</organism>
<keyword evidence="3 6" id="KW-0808">Transferase</keyword>
<evidence type="ECO:0000256" key="3">
    <source>
        <dbReference type="ARBA" id="ARBA00022679"/>
    </source>
</evidence>
<evidence type="ECO:0000259" key="8">
    <source>
        <dbReference type="PROSITE" id="PS50968"/>
    </source>
</evidence>
<dbReference type="GO" id="GO:0031405">
    <property type="term" value="F:lipoic acid binding"/>
    <property type="evidence" value="ECO:0007669"/>
    <property type="project" value="TreeGrafter"/>
</dbReference>
<keyword evidence="5 6" id="KW-0012">Acyltransferase</keyword>
<evidence type="ECO:0000259" key="9">
    <source>
        <dbReference type="PROSITE" id="PS51826"/>
    </source>
</evidence>
<dbReference type="EC" id="2.3.1.-" evidence="6"/>
<comment type="cofactor">
    <cofactor evidence="1 6">
        <name>(R)-lipoate</name>
        <dbReference type="ChEBI" id="CHEBI:83088"/>
    </cofactor>
</comment>
<evidence type="ECO:0000256" key="5">
    <source>
        <dbReference type="ARBA" id="ARBA00023315"/>
    </source>
</evidence>
<name>A0A7X5UQK5_9PSEU</name>
<proteinExistence type="inferred from homology"/>
<dbReference type="Proteomes" id="UP000545493">
    <property type="component" value="Unassembled WGS sequence"/>
</dbReference>
<comment type="similarity">
    <text evidence="2 6">Belongs to the 2-oxoacid dehydrogenase family.</text>
</comment>
<evidence type="ECO:0000256" key="4">
    <source>
        <dbReference type="ARBA" id="ARBA00022823"/>
    </source>
</evidence>
<dbReference type="Pfam" id="PF02817">
    <property type="entry name" value="E3_binding"/>
    <property type="match status" value="2"/>
</dbReference>
<dbReference type="Gene3D" id="2.40.50.100">
    <property type="match status" value="1"/>
</dbReference>
<dbReference type="InterPro" id="IPR023213">
    <property type="entry name" value="CAT-like_dom_sf"/>
</dbReference>
<protein>
    <recommendedName>
        <fullName evidence="6">Dihydrolipoamide acetyltransferase component of pyruvate dehydrogenase complex</fullName>
        <ecNumber evidence="6">2.3.1.-</ecNumber>
    </recommendedName>
</protein>
<feature type="compositionally biased region" description="Low complexity" evidence="7">
    <location>
        <begin position="86"/>
        <end position="96"/>
    </location>
</feature>
<dbReference type="InterPro" id="IPR036625">
    <property type="entry name" value="E3-bd_dom_sf"/>
</dbReference>
<dbReference type="RefSeq" id="WP_167171118.1">
    <property type="nucleotide sequence ID" value="NZ_JAAOYM010000001.1"/>
</dbReference>
<feature type="compositionally biased region" description="Low complexity" evidence="7">
    <location>
        <begin position="122"/>
        <end position="135"/>
    </location>
</feature>
<dbReference type="SUPFAM" id="SSF47005">
    <property type="entry name" value="Peripheral subunit-binding domain of 2-oxo acid dehydrogenase complex"/>
    <property type="match status" value="1"/>
</dbReference>
<evidence type="ECO:0000256" key="2">
    <source>
        <dbReference type="ARBA" id="ARBA00007317"/>
    </source>
</evidence>
<feature type="region of interest" description="Disordered" evidence="7">
    <location>
        <begin position="77"/>
        <end position="135"/>
    </location>
</feature>
<dbReference type="InterPro" id="IPR000089">
    <property type="entry name" value="Biotin_lipoyl"/>
</dbReference>
<dbReference type="SUPFAM" id="SSF52777">
    <property type="entry name" value="CoA-dependent acyltransferases"/>
    <property type="match status" value="1"/>
</dbReference>
<evidence type="ECO:0000256" key="6">
    <source>
        <dbReference type="RuleBase" id="RU003423"/>
    </source>
</evidence>
<dbReference type="GO" id="GO:0005737">
    <property type="term" value="C:cytoplasm"/>
    <property type="evidence" value="ECO:0007669"/>
    <property type="project" value="TreeGrafter"/>
</dbReference>